<evidence type="ECO:0000313" key="5">
    <source>
        <dbReference type="EMBL" id="RZS60833.1"/>
    </source>
</evidence>
<dbReference type="Pfam" id="PF24346">
    <property type="entry name" value="DUF7507"/>
    <property type="match status" value="1"/>
</dbReference>
<dbReference type="RefSeq" id="WP_130413060.1">
    <property type="nucleotide sequence ID" value="NZ_SGWX01000001.1"/>
</dbReference>
<evidence type="ECO:0000256" key="3">
    <source>
        <dbReference type="SAM" id="SignalP"/>
    </source>
</evidence>
<proteinExistence type="predicted"/>
<keyword evidence="6" id="KW-1185">Reference proteome</keyword>
<dbReference type="InterPro" id="IPR013783">
    <property type="entry name" value="Ig-like_fold"/>
</dbReference>
<feature type="compositionally biased region" description="Pro residues" evidence="1">
    <location>
        <begin position="523"/>
        <end position="535"/>
    </location>
</feature>
<dbReference type="InterPro" id="IPR013320">
    <property type="entry name" value="ConA-like_dom_sf"/>
</dbReference>
<dbReference type="Gene3D" id="2.60.40.10">
    <property type="entry name" value="Immunoglobulins"/>
    <property type="match status" value="1"/>
</dbReference>
<dbReference type="Proteomes" id="UP000293852">
    <property type="component" value="Unassembled WGS sequence"/>
</dbReference>
<dbReference type="OrthoDB" id="3225333at2"/>
<dbReference type="InterPro" id="IPR055354">
    <property type="entry name" value="DUF7507"/>
</dbReference>
<name>A0A4Q7M1K6_9MICO</name>
<evidence type="ECO:0000256" key="1">
    <source>
        <dbReference type="SAM" id="MobiDB-lite"/>
    </source>
</evidence>
<sequence length="583" mass="60901">MRLTKPIAAIAVATLGLALVVDVASQPTAAADEMPNAVPTPLLNEDFTGDRLQDSNFKLLGHAGLTNAPDGTVFAPKVGLDKGPNGANVEQTGTRNGAPGPDASVDGYLQLTDNNHNKVGAVLYDHAISASGGIDVTFEMYQFNSTTPATSNTQAPADGIGFFIVDGTANLDTPGAYGGSLGYAQKRDEDGTWTRGVDHGYLGIGFDVLGNYIQDDPECRGSTGGESAGGLKKKCYYPGTFSPAGSDWKDNADNTITLRGPGNGFDGYEYLTSTIVLPSTKKPTTTLPGLLGGPSSHDPRWTGGITGWAGMSEDKKMERLLDESKRLVRIIVSPEEKPLVQVFVAFDGKRETLAESAPLLSYRMTEPMPENFKFGFAGSTGHFTDVHLIRMLKITTLVDAPAPALEIVKTVRGESVGYGVGETIAYEFDVKNTGTTTLTGVTIEDDLIDHGTLAPSSPVTLGPNETQTFTATHKLTSEEVTAAGTGTPVCQFVNEAHASGQFGAQSVTSAPATATVSVTPCGAPSPDPTPTPTPTPDDWAKGPPLPPVGGTPGAIPAVAASIAAIGAVYLLAASRRNRRHRIR</sequence>
<dbReference type="SUPFAM" id="SSF49899">
    <property type="entry name" value="Concanavalin A-like lectins/glucanases"/>
    <property type="match status" value="1"/>
</dbReference>
<protein>
    <submittedName>
        <fullName evidence="5">Putative repeat protein (TIGR01451 family)</fullName>
    </submittedName>
</protein>
<accession>A0A4Q7M1K6</accession>
<feature type="transmembrane region" description="Helical" evidence="2">
    <location>
        <begin position="553"/>
        <end position="573"/>
    </location>
</feature>
<evidence type="ECO:0000313" key="6">
    <source>
        <dbReference type="Proteomes" id="UP000293852"/>
    </source>
</evidence>
<comment type="caution">
    <text evidence="5">The sequence shown here is derived from an EMBL/GenBank/DDBJ whole genome shotgun (WGS) entry which is preliminary data.</text>
</comment>
<dbReference type="InterPro" id="IPR047589">
    <property type="entry name" value="DUF11_rpt"/>
</dbReference>
<feature type="chain" id="PRO_5020238670" evidence="3">
    <location>
        <begin position="31"/>
        <end position="583"/>
    </location>
</feature>
<feature type="region of interest" description="Disordered" evidence="1">
    <location>
        <begin position="518"/>
        <end position="548"/>
    </location>
</feature>
<keyword evidence="2" id="KW-1133">Transmembrane helix</keyword>
<dbReference type="AlphaFoldDB" id="A0A4Q7M1K6"/>
<dbReference type="Gene3D" id="2.60.120.200">
    <property type="match status" value="1"/>
</dbReference>
<evidence type="ECO:0000259" key="4">
    <source>
        <dbReference type="Pfam" id="PF24346"/>
    </source>
</evidence>
<evidence type="ECO:0000256" key="2">
    <source>
        <dbReference type="SAM" id="Phobius"/>
    </source>
</evidence>
<dbReference type="NCBIfam" id="TIGR01451">
    <property type="entry name" value="B_ant_repeat"/>
    <property type="match status" value="1"/>
</dbReference>
<dbReference type="EMBL" id="SGWX01000001">
    <property type="protein sequence ID" value="RZS60833.1"/>
    <property type="molecule type" value="Genomic_DNA"/>
</dbReference>
<organism evidence="5 6">
    <name type="scientific">Xylanimonas ulmi</name>
    <dbReference type="NCBI Taxonomy" id="228973"/>
    <lineage>
        <taxon>Bacteria</taxon>
        <taxon>Bacillati</taxon>
        <taxon>Actinomycetota</taxon>
        <taxon>Actinomycetes</taxon>
        <taxon>Micrococcales</taxon>
        <taxon>Promicromonosporaceae</taxon>
        <taxon>Xylanimonas</taxon>
    </lineage>
</organism>
<keyword evidence="2" id="KW-0472">Membrane</keyword>
<feature type="domain" description="DUF7507" evidence="4">
    <location>
        <begin position="402"/>
        <end position="503"/>
    </location>
</feature>
<keyword evidence="2" id="KW-0812">Transmembrane</keyword>
<reference evidence="5 6" key="1">
    <citation type="submission" date="2019-02" db="EMBL/GenBank/DDBJ databases">
        <title>Sequencing the genomes of 1000 actinobacteria strains.</title>
        <authorList>
            <person name="Klenk H.-P."/>
        </authorList>
    </citation>
    <scope>NUCLEOTIDE SEQUENCE [LARGE SCALE GENOMIC DNA]</scope>
    <source>
        <strain evidence="5 6">DSM 16932</strain>
    </source>
</reference>
<dbReference type="GO" id="GO:0005975">
    <property type="term" value="P:carbohydrate metabolic process"/>
    <property type="evidence" value="ECO:0007669"/>
    <property type="project" value="UniProtKB-ARBA"/>
</dbReference>
<gene>
    <name evidence="5" type="ORF">EV386_1113</name>
</gene>
<keyword evidence="3" id="KW-0732">Signal</keyword>
<feature type="signal peptide" evidence="3">
    <location>
        <begin position="1"/>
        <end position="30"/>
    </location>
</feature>